<dbReference type="SMR" id="A0A0H3DNN0"/>
<dbReference type="NCBIfam" id="TIGR03813">
    <property type="entry name" value="put_Glu_GABA_T"/>
    <property type="match status" value="1"/>
</dbReference>
<dbReference type="Gene3D" id="1.20.1740.10">
    <property type="entry name" value="Amino acid/polyamine transporter I"/>
    <property type="match status" value="1"/>
</dbReference>
<feature type="transmembrane region" description="Helical" evidence="7">
    <location>
        <begin position="206"/>
        <end position="228"/>
    </location>
</feature>
<dbReference type="InterPro" id="IPR022520">
    <property type="entry name" value="Glu/GABA_antiporter_put"/>
</dbReference>
<dbReference type="HOGENOM" id="CLU_020854_4_2_6"/>
<dbReference type="GO" id="GO:0022857">
    <property type="term" value="F:transmembrane transporter activity"/>
    <property type="evidence" value="ECO:0007669"/>
    <property type="project" value="InterPro"/>
</dbReference>
<evidence type="ECO:0000256" key="4">
    <source>
        <dbReference type="ARBA" id="ARBA00022692"/>
    </source>
</evidence>
<evidence type="ECO:0000256" key="1">
    <source>
        <dbReference type="ARBA" id="ARBA00004651"/>
    </source>
</evidence>
<keyword evidence="6 7" id="KW-0472">Membrane</keyword>
<name>A0A0H3DNN0_EDWTF</name>
<sequence length="484" mass="51341">MNSQSSSKPALAAVSLGAGTFAMMNITTVVSLRGLAAEAEYGLAAVFLYLFAALCFLVPVSLCAAELATGWPQKGGVFRWIGQAFGDRYGLLAIFLQWLATTICFPTMLIFTAVALAYALPFPGADAHLASNAFYTLAIVLVVYWLATWINLHGVRSASRISAIAGMIGTLIPAAILIGCGILYIARGNPVHFTLGWDALFPNITHLHNLVLAASVFLFYSGMEINAVHVRELNNASRNYPLAIGISALLTVVVLVLGTLTISALIPADRINLVQSLLVAYDLLFSALGVPWLGHVVALMVAVGVLGQVTVIVAGPSRGLFEVGREGYLPSLLQQSNRRGVQRNILLLQGAIVTLMAIMLVCLPSVQAAFQILGQLAAILYLLMYILMFAAVISLRYTQPNTPRPYRIPGGNAGVWLVAGVGLVAALLAFVLSFIPPDQIPVGSPARYVLLLLVGTAAFVALPLLLHAYAQRGAAHHGQPHAGV</sequence>
<protein>
    <submittedName>
        <fullName evidence="8">Putative glutamate/gamma-aminobutyrate antiporter</fullName>
    </submittedName>
</protein>
<feature type="transmembrane region" description="Helical" evidence="7">
    <location>
        <begin position="46"/>
        <end position="68"/>
    </location>
</feature>
<evidence type="ECO:0000313" key="9">
    <source>
        <dbReference type="Proteomes" id="UP000002230"/>
    </source>
</evidence>
<feature type="transmembrane region" description="Helical" evidence="7">
    <location>
        <begin position="345"/>
        <end position="366"/>
    </location>
</feature>
<feature type="transmembrane region" description="Helical" evidence="7">
    <location>
        <begin position="89"/>
        <end position="120"/>
    </location>
</feature>
<accession>A0A0H3DNN0</accession>
<dbReference type="EMBL" id="CP002154">
    <property type="protein sequence ID" value="ADM40849.1"/>
    <property type="molecule type" value="Genomic_DNA"/>
</dbReference>
<feature type="transmembrane region" description="Helical" evidence="7">
    <location>
        <begin position="240"/>
        <end position="266"/>
    </location>
</feature>
<dbReference type="PIRSF" id="PIRSF006060">
    <property type="entry name" value="AA_transporter"/>
    <property type="match status" value="1"/>
</dbReference>
<organism evidence="8 9">
    <name type="scientific">Edwardsiella tarda (strain FL6-60)</name>
    <dbReference type="NCBI Taxonomy" id="718251"/>
    <lineage>
        <taxon>Bacteria</taxon>
        <taxon>Pseudomonadati</taxon>
        <taxon>Pseudomonadota</taxon>
        <taxon>Gammaproteobacteria</taxon>
        <taxon>Enterobacterales</taxon>
        <taxon>Hafniaceae</taxon>
        <taxon>Edwardsiella</taxon>
    </lineage>
</organism>
<dbReference type="PANTHER" id="PTHR42770">
    <property type="entry name" value="AMINO ACID TRANSPORTER-RELATED"/>
    <property type="match status" value="1"/>
</dbReference>
<dbReference type="Pfam" id="PF13520">
    <property type="entry name" value="AA_permease_2"/>
    <property type="match status" value="1"/>
</dbReference>
<reference evidence="8 9" key="2">
    <citation type="journal article" date="2011" name="BMC Immunol.">
        <title>Comparison of static immersion and intravenous injection systems for exposure of zebrafish embryos to the natural pathogen Edwardsiella tarda.</title>
        <authorList>
            <person name="van Soest J.J."/>
            <person name="Stockhammer O.W."/>
            <person name="Ordas A."/>
            <person name="Bloemberg G.V."/>
            <person name="Spaink H.P."/>
            <person name="Meijer A.H."/>
        </authorList>
    </citation>
    <scope>NUCLEOTIDE SEQUENCE [LARGE SCALE GENOMIC DNA]</scope>
    <source>
        <strain evidence="8 9">FL6-60</strain>
    </source>
</reference>
<dbReference type="InterPro" id="IPR050367">
    <property type="entry name" value="APC_superfamily"/>
</dbReference>
<feature type="transmembrane region" description="Helical" evidence="7">
    <location>
        <begin position="132"/>
        <end position="152"/>
    </location>
</feature>
<proteinExistence type="predicted"/>
<comment type="subcellular location">
    <subcellularLocation>
        <location evidence="1">Cell membrane</location>
        <topology evidence="1">Multi-pass membrane protein</topology>
    </subcellularLocation>
</comment>
<evidence type="ECO:0000256" key="2">
    <source>
        <dbReference type="ARBA" id="ARBA00022448"/>
    </source>
</evidence>
<keyword evidence="3" id="KW-1003">Cell membrane</keyword>
<dbReference type="PANTHER" id="PTHR42770:SF15">
    <property type="entry name" value="GLUTAMATE_GAMMA-AMINOBUTYRATE ANTIPORTER-RELATED"/>
    <property type="match status" value="1"/>
</dbReference>
<dbReference type="GO" id="GO:0005886">
    <property type="term" value="C:plasma membrane"/>
    <property type="evidence" value="ECO:0007669"/>
    <property type="project" value="UniProtKB-SubCell"/>
</dbReference>
<dbReference type="PATRIC" id="fig|718251.5.peg.741"/>
<keyword evidence="4 7" id="KW-0812">Transmembrane</keyword>
<feature type="transmembrane region" description="Helical" evidence="7">
    <location>
        <begin position="414"/>
        <end position="436"/>
    </location>
</feature>
<feature type="transmembrane region" description="Helical" evidence="7">
    <location>
        <begin position="372"/>
        <end position="393"/>
    </location>
</feature>
<feature type="transmembrane region" description="Helical" evidence="7">
    <location>
        <begin position="292"/>
        <end position="315"/>
    </location>
</feature>
<evidence type="ECO:0000256" key="3">
    <source>
        <dbReference type="ARBA" id="ARBA00022475"/>
    </source>
</evidence>
<evidence type="ECO:0000313" key="8">
    <source>
        <dbReference type="EMBL" id="ADM40849.1"/>
    </source>
</evidence>
<feature type="transmembrane region" description="Helical" evidence="7">
    <location>
        <begin position="448"/>
        <end position="470"/>
    </location>
</feature>
<dbReference type="KEGG" id="etd:ETAF_0727"/>
<evidence type="ECO:0000256" key="6">
    <source>
        <dbReference type="ARBA" id="ARBA00023136"/>
    </source>
</evidence>
<keyword evidence="2" id="KW-0813">Transport</keyword>
<dbReference type="Proteomes" id="UP000002230">
    <property type="component" value="Chromosome"/>
</dbReference>
<evidence type="ECO:0000256" key="5">
    <source>
        <dbReference type="ARBA" id="ARBA00022989"/>
    </source>
</evidence>
<dbReference type="AlphaFoldDB" id="A0A0H3DNN0"/>
<reference evidence="9" key="1">
    <citation type="submission" date="2010-08" db="EMBL/GenBank/DDBJ databases">
        <title>Genome comparisons of Edwardsiella bacteria analysed using deep sequencing technology.</title>
        <authorList>
            <person name="van Soest J.J."/>
            <person name="Henkel C.V."/>
            <person name="Jansen H.J."/>
            <person name="van den Hondel C.A.M.J.J."/>
            <person name="Bloemberg G.V."/>
            <person name="Meijer A.H."/>
            <person name="Spaink H.P."/>
        </authorList>
    </citation>
    <scope>NUCLEOTIDE SEQUENCE [LARGE SCALE GENOMIC DNA]</scope>
    <source>
        <strain evidence="9">FL6-60</strain>
    </source>
</reference>
<keyword evidence="9" id="KW-1185">Reference proteome</keyword>
<dbReference type="InterPro" id="IPR002293">
    <property type="entry name" value="AA/rel_permease1"/>
</dbReference>
<keyword evidence="5 7" id="KW-1133">Transmembrane helix</keyword>
<evidence type="ECO:0000256" key="7">
    <source>
        <dbReference type="SAM" id="Phobius"/>
    </source>
</evidence>
<feature type="transmembrane region" description="Helical" evidence="7">
    <location>
        <begin position="164"/>
        <end position="186"/>
    </location>
</feature>
<gene>
    <name evidence="8" type="ordered locus">ETAF_0727</name>
</gene>